<dbReference type="RefSeq" id="WP_091673406.1">
    <property type="nucleotide sequence ID" value="NZ_FOKG01000007.1"/>
</dbReference>
<dbReference type="Proteomes" id="UP000243799">
    <property type="component" value="Unassembled WGS sequence"/>
</dbReference>
<sequence length="113" mass="11576">MPADEGHQGERGPDEDPTADFLASVRPEDTPWRVDRPVGGQDDDEQIVAADPNPEKWQRARAVARSAGQAAPYVQGAAFGALAAGALAEARADDSGQESDGGFDVGGMDAGGG</sequence>
<feature type="compositionally biased region" description="Basic and acidic residues" evidence="1">
    <location>
        <begin position="1"/>
        <end position="14"/>
    </location>
</feature>
<feature type="compositionally biased region" description="Basic and acidic residues" evidence="1">
    <location>
        <begin position="26"/>
        <end position="36"/>
    </location>
</feature>
<feature type="region of interest" description="Disordered" evidence="1">
    <location>
        <begin position="1"/>
        <end position="53"/>
    </location>
</feature>
<proteinExistence type="predicted"/>
<organism evidence="2 3">
    <name type="scientific">Amycolatopsis marina</name>
    <dbReference type="NCBI Taxonomy" id="490629"/>
    <lineage>
        <taxon>Bacteria</taxon>
        <taxon>Bacillati</taxon>
        <taxon>Actinomycetota</taxon>
        <taxon>Actinomycetes</taxon>
        <taxon>Pseudonocardiales</taxon>
        <taxon>Pseudonocardiaceae</taxon>
        <taxon>Amycolatopsis</taxon>
    </lineage>
</organism>
<keyword evidence="3" id="KW-1185">Reference proteome</keyword>
<dbReference type="EMBL" id="FOKG01000007">
    <property type="protein sequence ID" value="SFB26334.1"/>
    <property type="molecule type" value="Genomic_DNA"/>
</dbReference>
<reference evidence="3" key="1">
    <citation type="submission" date="2016-10" db="EMBL/GenBank/DDBJ databases">
        <authorList>
            <person name="Varghese N."/>
            <person name="Submissions S."/>
        </authorList>
    </citation>
    <scope>NUCLEOTIDE SEQUENCE [LARGE SCALE GENOMIC DNA]</scope>
    <source>
        <strain evidence="3">CGMCC 4.3568</strain>
    </source>
</reference>
<dbReference type="STRING" id="490629.SAMN05216266_10789"/>
<evidence type="ECO:0000313" key="3">
    <source>
        <dbReference type="Proteomes" id="UP000243799"/>
    </source>
</evidence>
<gene>
    <name evidence="2" type="ORF">SAMN05216266_10789</name>
</gene>
<evidence type="ECO:0000256" key="1">
    <source>
        <dbReference type="SAM" id="MobiDB-lite"/>
    </source>
</evidence>
<accession>A0A1I0ZKZ6</accession>
<dbReference type="AlphaFoldDB" id="A0A1I0ZKZ6"/>
<feature type="region of interest" description="Disordered" evidence="1">
    <location>
        <begin position="92"/>
        <end position="113"/>
    </location>
</feature>
<feature type="compositionally biased region" description="Gly residues" evidence="1">
    <location>
        <begin position="103"/>
        <end position="113"/>
    </location>
</feature>
<dbReference type="OrthoDB" id="3638144at2"/>
<protein>
    <submittedName>
        <fullName evidence="2">Uncharacterized protein</fullName>
    </submittedName>
</protein>
<name>A0A1I0ZKZ6_9PSEU</name>
<evidence type="ECO:0000313" key="2">
    <source>
        <dbReference type="EMBL" id="SFB26334.1"/>
    </source>
</evidence>